<evidence type="ECO:0000256" key="3">
    <source>
        <dbReference type="ARBA" id="ARBA00023125"/>
    </source>
</evidence>
<evidence type="ECO:0000313" key="10">
    <source>
        <dbReference type="Proteomes" id="UP000094056"/>
    </source>
</evidence>
<dbReference type="PROSITE" id="PS51898">
    <property type="entry name" value="TYR_RECOMBINASE"/>
    <property type="match status" value="1"/>
</dbReference>
<dbReference type="Pfam" id="PF13495">
    <property type="entry name" value="Phage_int_SAM_4"/>
    <property type="match status" value="1"/>
</dbReference>
<dbReference type="InterPro" id="IPR010998">
    <property type="entry name" value="Integrase_recombinase_N"/>
</dbReference>
<feature type="domain" description="Core-binding (CB)" evidence="8">
    <location>
        <begin position="46"/>
        <end position="127"/>
    </location>
</feature>
<dbReference type="InterPro" id="IPR013762">
    <property type="entry name" value="Integrase-like_cat_sf"/>
</dbReference>
<dbReference type="GO" id="GO:0003677">
    <property type="term" value="F:DNA binding"/>
    <property type="evidence" value="ECO:0007669"/>
    <property type="project" value="UniProtKB-UniRule"/>
</dbReference>
<gene>
    <name evidence="9" type="ORF">SCARUB_04241</name>
</gene>
<protein>
    <submittedName>
        <fullName evidence="9">Integrase</fullName>
    </submittedName>
</protein>
<evidence type="ECO:0000256" key="6">
    <source>
        <dbReference type="SAM" id="MobiDB-lite"/>
    </source>
</evidence>
<evidence type="ECO:0000256" key="4">
    <source>
        <dbReference type="ARBA" id="ARBA00023172"/>
    </source>
</evidence>
<dbReference type="SUPFAM" id="SSF56349">
    <property type="entry name" value="DNA breaking-rejoining enzymes"/>
    <property type="match status" value="1"/>
</dbReference>
<dbReference type="InterPro" id="IPR004107">
    <property type="entry name" value="Integrase_SAM-like_N"/>
</dbReference>
<dbReference type="InterPro" id="IPR044068">
    <property type="entry name" value="CB"/>
</dbReference>
<dbReference type="PANTHER" id="PTHR30349">
    <property type="entry name" value="PHAGE INTEGRASE-RELATED"/>
    <property type="match status" value="1"/>
</dbReference>
<evidence type="ECO:0000259" key="7">
    <source>
        <dbReference type="PROSITE" id="PS51898"/>
    </source>
</evidence>
<dbReference type="PANTHER" id="PTHR30349:SF64">
    <property type="entry name" value="PROPHAGE INTEGRASE INTD-RELATED"/>
    <property type="match status" value="1"/>
</dbReference>
<organism evidence="9 10">
    <name type="scientific">Candidatus Scalindua rubra</name>
    <dbReference type="NCBI Taxonomy" id="1872076"/>
    <lineage>
        <taxon>Bacteria</taxon>
        <taxon>Pseudomonadati</taxon>
        <taxon>Planctomycetota</taxon>
        <taxon>Candidatus Brocadiia</taxon>
        <taxon>Candidatus Brocadiales</taxon>
        <taxon>Candidatus Scalinduaceae</taxon>
        <taxon>Candidatus Scalindua</taxon>
    </lineage>
</organism>
<dbReference type="Proteomes" id="UP000094056">
    <property type="component" value="Unassembled WGS sequence"/>
</dbReference>
<reference evidence="9 10" key="1">
    <citation type="submission" date="2016-07" db="EMBL/GenBank/DDBJ databases">
        <title>Draft genome of Scalindua rubra, obtained from a brine-seawater interface in the Red Sea, sheds light on salt adaptation in anammox bacteria.</title>
        <authorList>
            <person name="Speth D.R."/>
            <person name="Lagkouvardos I."/>
            <person name="Wang Y."/>
            <person name="Qian P.-Y."/>
            <person name="Dutilh B.E."/>
            <person name="Jetten M.S."/>
        </authorList>
    </citation>
    <scope>NUCLEOTIDE SEQUENCE [LARGE SCALE GENOMIC DNA]</scope>
    <source>
        <strain evidence="9">BSI-1</strain>
    </source>
</reference>
<comment type="caution">
    <text evidence="9">The sequence shown here is derived from an EMBL/GenBank/DDBJ whole genome shotgun (WGS) entry which is preliminary data.</text>
</comment>
<dbReference type="Gene3D" id="1.10.150.130">
    <property type="match status" value="1"/>
</dbReference>
<evidence type="ECO:0000259" key="8">
    <source>
        <dbReference type="PROSITE" id="PS51900"/>
    </source>
</evidence>
<keyword evidence="4" id="KW-0233">DNA recombination</keyword>
<feature type="region of interest" description="Disordered" evidence="6">
    <location>
        <begin position="1"/>
        <end position="42"/>
    </location>
</feature>
<dbReference type="Gene3D" id="1.10.443.10">
    <property type="entry name" value="Intergrase catalytic core"/>
    <property type="match status" value="1"/>
</dbReference>
<dbReference type="InterPro" id="IPR002104">
    <property type="entry name" value="Integrase_catalytic"/>
</dbReference>
<dbReference type="InterPro" id="IPR050090">
    <property type="entry name" value="Tyrosine_recombinase_XerCD"/>
</dbReference>
<evidence type="ECO:0000256" key="1">
    <source>
        <dbReference type="ARBA" id="ARBA00008857"/>
    </source>
</evidence>
<dbReference type="EMBL" id="MAYW01000192">
    <property type="protein sequence ID" value="ODS30652.1"/>
    <property type="molecule type" value="Genomic_DNA"/>
</dbReference>
<dbReference type="InterPro" id="IPR011946">
    <property type="entry name" value="Integrase_integron-type"/>
</dbReference>
<dbReference type="InterPro" id="IPR011010">
    <property type="entry name" value="DNA_brk_join_enz"/>
</dbReference>
<feature type="domain" description="Tyr recombinase" evidence="7">
    <location>
        <begin position="145"/>
        <end position="358"/>
    </location>
</feature>
<dbReference type="NCBIfam" id="TIGR02249">
    <property type="entry name" value="integrase_gron"/>
    <property type="match status" value="1"/>
</dbReference>
<proteinExistence type="inferred from homology"/>
<dbReference type="GO" id="GO:0015074">
    <property type="term" value="P:DNA integration"/>
    <property type="evidence" value="ECO:0007669"/>
    <property type="project" value="UniProtKB-KW"/>
</dbReference>
<evidence type="ECO:0000256" key="5">
    <source>
        <dbReference type="PROSITE-ProRule" id="PRU01248"/>
    </source>
</evidence>
<keyword evidence="3 5" id="KW-0238">DNA-binding</keyword>
<keyword evidence="2" id="KW-0229">DNA integration</keyword>
<accession>A0A1E3X522</accession>
<sequence>MLKENLGGQLMENKNKTTPMKTTPLPVPARPADRRQAGKFSPNSDLKLMDQVRQVMRYHHYAYRTESTYCNWIVRYIKFHGAIKHPRDMGKREIEAYLSHLAVDKDVSAATQRQAHNAIIFLYEQVLDIPVSESIEPVKAKQQRHFPVVMMQDEVKLVFDQIQGNHLIMAKLLYGGGLRLMECMRLRVGDLDFDKNRIYVRGAKGGKDRLTLFPQSIQEELRIHITKVKQLHEKDLADGYGSTYLPHALARKYRNAAKEFSWQYLFPAKKMSVDPRTEIIRRHHVLESGLQKAVKVAVTRADIVKRVSCHTFRHCFATHLLENGVNIRVVQELMGHTSVKTTEIYTHVMEKDLEDTRSPLDVLVESEDETT</sequence>
<dbReference type="Pfam" id="PF00589">
    <property type="entry name" value="Phage_integrase"/>
    <property type="match status" value="1"/>
</dbReference>
<dbReference type="AlphaFoldDB" id="A0A1E3X522"/>
<name>A0A1E3X522_9BACT</name>
<evidence type="ECO:0000256" key="2">
    <source>
        <dbReference type="ARBA" id="ARBA00022908"/>
    </source>
</evidence>
<dbReference type="PROSITE" id="PS51900">
    <property type="entry name" value="CB"/>
    <property type="match status" value="1"/>
</dbReference>
<comment type="similarity">
    <text evidence="1">Belongs to the 'phage' integrase family.</text>
</comment>
<dbReference type="GO" id="GO:0006310">
    <property type="term" value="P:DNA recombination"/>
    <property type="evidence" value="ECO:0007669"/>
    <property type="project" value="UniProtKB-KW"/>
</dbReference>
<evidence type="ECO:0000313" key="9">
    <source>
        <dbReference type="EMBL" id="ODS30652.1"/>
    </source>
</evidence>